<keyword evidence="3" id="KW-0238">DNA-binding</keyword>
<dbReference type="InterPro" id="IPR006447">
    <property type="entry name" value="Myb_dom_plants"/>
</dbReference>
<feature type="domain" description="HTH myb-type" evidence="8">
    <location>
        <begin position="168"/>
        <end position="228"/>
    </location>
</feature>
<dbReference type="PANTHER" id="PTHR31003">
    <property type="entry name" value="MYB FAMILY TRANSCRIPTION FACTOR"/>
    <property type="match status" value="1"/>
</dbReference>
<comment type="caution">
    <text evidence="9">The sequence shown here is derived from an EMBL/GenBank/DDBJ whole genome shotgun (WGS) entry which is preliminary data.</text>
</comment>
<evidence type="ECO:0000313" key="9">
    <source>
        <dbReference type="EMBL" id="KAJ3686077.1"/>
    </source>
</evidence>
<keyword evidence="4" id="KW-0804">Transcription</keyword>
<protein>
    <recommendedName>
        <fullName evidence="8">HTH myb-type domain-containing protein</fullName>
    </recommendedName>
</protein>
<feature type="compositionally biased region" description="Basic and acidic residues" evidence="7">
    <location>
        <begin position="145"/>
        <end position="170"/>
    </location>
</feature>
<dbReference type="Pfam" id="PF26575">
    <property type="entry name" value="HHO5_N"/>
    <property type="match status" value="1"/>
</dbReference>
<feature type="compositionally biased region" description="Acidic residues" evidence="7">
    <location>
        <begin position="83"/>
        <end position="92"/>
    </location>
</feature>
<dbReference type="GO" id="GO:0003700">
    <property type="term" value="F:DNA-binding transcription factor activity"/>
    <property type="evidence" value="ECO:0007669"/>
    <property type="project" value="InterPro"/>
</dbReference>
<proteinExistence type="predicted"/>
<feature type="compositionally biased region" description="Basic and acidic residues" evidence="7">
    <location>
        <begin position="93"/>
        <end position="103"/>
    </location>
</feature>
<dbReference type="PANTHER" id="PTHR31003:SF16">
    <property type="entry name" value="TRANSCRIPTION FACTOR HHO2"/>
    <property type="match status" value="1"/>
</dbReference>
<dbReference type="InterPro" id="IPR017930">
    <property type="entry name" value="Myb_dom"/>
</dbReference>
<dbReference type="InterPro" id="IPR001005">
    <property type="entry name" value="SANT/Myb"/>
</dbReference>
<feature type="coiled-coil region" evidence="6">
    <location>
        <begin position="21"/>
        <end position="66"/>
    </location>
</feature>
<dbReference type="EMBL" id="JAMRDG010000002">
    <property type="protein sequence ID" value="KAJ3686077.1"/>
    <property type="molecule type" value="Genomic_DNA"/>
</dbReference>
<evidence type="ECO:0000256" key="2">
    <source>
        <dbReference type="ARBA" id="ARBA00023015"/>
    </source>
</evidence>
<dbReference type="AlphaFoldDB" id="A0AAD5Z322"/>
<evidence type="ECO:0000256" key="3">
    <source>
        <dbReference type="ARBA" id="ARBA00023125"/>
    </source>
</evidence>
<evidence type="ECO:0000259" key="8">
    <source>
        <dbReference type="PROSITE" id="PS51294"/>
    </source>
</evidence>
<dbReference type="Pfam" id="PF00249">
    <property type="entry name" value="Myb_DNA-binding"/>
    <property type="match status" value="1"/>
</dbReference>
<name>A0AAD5Z322_9POAL</name>
<feature type="compositionally biased region" description="Basic and acidic residues" evidence="7">
    <location>
        <begin position="111"/>
        <end position="135"/>
    </location>
</feature>
<accession>A0AAD5Z322</accession>
<dbReference type="NCBIfam" id="TIGR01557">
    <property type="entry name" value="myb_SHAQKYF"/>
    <property type="match status" value="1"/>
</dbReference>
<feature type="region of interest" description="Disordered" evidence="7">
    <location>
        <begin position="291"/>
        <end position="326"/>
    </location>
</feature>
<dbReference type="GO" id="GO:0005634">
    <property type="term" value="C:nucleus"/>
    <property type="evidence" value="ECO:0007669"/>
    <property type="project" value="UniProtKB-SubCell"/>
</dbReference>
<keyword evidence="6" id="KW-0175">Coiled coil</keyword>
<dbReference type="GO" id="GO:0003677">
    <property type="term" value="F:DNA binding"/>
    <property type="evidence" value="ECO:0007669"/>
    <property type="project" value="UniProtKB-KW"/>
</dbReference>
<dbReference type="PROSITE" id="PS51294">
    <property type="entry name" value="HTH_MYB"/>
    <property type="match status" value="1"/>
</dbReference>
<evidence type="ECO:0000256" key="5">
    <source>
        <dbReference type="ARBA" id="ARBA00023242"/>
    </source>
</evidence>
<evidence type="ECO:0000256" key="7">
    <source>
        <dbReference type="SAM" id="MobiDB-lite"/>
    </source>
</evidence>
<sequence>MLCFQPKIFYERLMMDHKMGEKEYLSALEEERRKIETFQKELPLSLQIVTETIETLRKRIEKQEKATVEEVIPINLNISYSENDEIEEDKSDDDNNNKNDWSHSLRLWSQEPEKENSTTDKRPEEATFETDRCMNEEGFSNDQEDNQRKTESNEKDKENEKEEQKCEAQKKTRRSWSQELHRRFVHALEQLGGAHVATPKHIRELMKVDGLTNDEVKSHLQKYRLHTKKPSSRVRTSNNNDYAAQAPQFVLVGAWVPPADCTGSEEGGGPANIIHSSLVSLPSHLILPHHNRKMNLHGSPTGLLQKSPTRDGSSKSASSQTTNASF</sequence>
<dbReference type="InterPro" id="IPR044787">
    <property type="entry name" value="HHO5-like"/>
</dbReference>
<dbReference type="SUPFAM" id="SSF46689">
    <property type="entry name" value="Homeodomain-like"/>
    <property type="match status" value="1"/>
</dbReference>
<keyword evidence="5" id="KW-0539">Nucleus</keyword>
<evidence type="ECO:0000256" key="1">
    <source>
        <dbReference type="ARBA" id="ARBA00004123"/>
    </source>
</evidence>
<keyword evidence="2" id="KW-0805">Transcription regulation</keyword>
<dbReference type="InterPro" id="IPR058673">
    <property type="entry name" value="HHO5-like_N"/>
</dbReference>
<dbReference type="FunFam" id="1.10.10.60:FF:000002">
    <property type="entry name" value="Myb family transcription factor"/>
    <property type="match status" value="1"/>
</dbReference>
<feature type="compositionally biased region" description="Polar residues" evidence="7">
    <location>
        <begin position="314"/>
        <end position="326"/>
    </location>
</feature>
<feature type="region of interest" description="Disordered" evidence="7">
    <location>
        <begin position="83"/>
        <end position="177"/>
    </location>
</feature>
<comment type="subcellular location">
    <subcellularLocation>
        <location evidence="1">Nucleus</location>
    </subcellularLocation>
</comment>
<evidence type="ECO:0000256" key="6">
    <source>
        <dbReference type="SAM" id="Coils"/>
    </source>
</evidence>
<evidence type="ECO:0000256" key="4">
    <source>
        <dbReference type="ARBA" id="ARBA00023163"/>
    </source>
</evidence>
<dbReference type="InterPro" id="IPR009057">
    <property type="entry name" value="Homeodomain-like_sf"/>
</dbReference>
<evidence type="ECO:0000313" key="10">
    <source>
        <dbReference type="Proteomes" id="UP001210211"/>
    </source>
</evidence>
<organism evidence="9 10">
    <name type="scientific">Rhynchospora tenuis</name>
    <dbReference type="NCBI Taxonomy" id="198213"/>
    <lineage>
        <taxon>Eukaryota</taxon>
        <taxon>Viridiplantae</taxon>
        <taxon>Streptophyta</taxon>
        <taxon>Embryophyta</taxon>
        <taxon>Tracheophyta</taxon>
        <taxon>Spermatophyta</taxon>
        <taxon>Magnoliopsida</taxon>
        <taxon>Liliopsida</taxon>
        <taxon>Poales</taxon>
        <taxon>Cyperaceae</taxon>
        <taxon>Cyperoideae</taxon>
        <taxon>Rhynchosporeae</taxon>
        <taxon>Rhynchospora</taxon>
    </lineage>
</organism>
<dbReference type="Proteomes" id="UP001210211">
    <property type="component" value="Unassembled WGS sequence"/>
</dbReference>
<gene>
    <name evidence="9" type="ORF">LUZ61_015241</name>
</gene>
<keyword evidence="10" id="KW-1185">Reference proteome</keyword>
<dbReference type="Gene3D" id="1.10.10.60">
    <property type="entry name" value="Homeodomain-like"/>
    <property type="match status" value="1"/>
</dbReference>
<reference evidence="9 10" key="1">
    <citation type="journal article" date="2022" name="Cell">
        <title>Repeat-based holocentromeres influence genome architecture and karyotype evolution.</title>
        <authorList>
            <person name="Hofstatter P.G."/>
            <person name="Thangavel G."/>
            <person name="Lux T."/>
            <person name="Neumann P."/>
            <person name="Vondrak T."/>
            <person name="Novak P."/>
            <person name="Zhang M."/>
            <person name="Costa L."/>
            <person name="Castellani M."/>
            <person name="Scott A."/>
            <person name="Toegelov H."/>
            <person name="Fuchs J."/>
            <person name="Mata-Sucre Y."/>
            <person name="Dias Y."/>
            <person name="Vanzela A.L.L."/>
            <person name="Huettel B."/>
            <person name="Almeida C.C.S."/>
            <person name="Simkova H."/>
            <person name="Souza G."/>
            <person name="Pedrosa-Harand A."/>
            <person name="Macas J."/>
            <person name="Mayer K.F.X."/>
            <person name="Houben A."/>
            <person name="Marques A."/>
        </authorList>
    </citation>
    <scope>NUCLEOTIDE SEQUENCE [LARGE SCALE GENOMIC DNA]</scope>
    <source>
        <strain evidence="9">RhyTen1mFocal</strain>
    </source>
</reference>